<accession>A0AAE1M6Z8</accession>
<dbReference type="AlphaFoldDB" id="A0AAE1M6Z8"/>
<keyword evidence="2" id="KW-1185">Reference proteome</keyword>
<name>A0AAE1M6Z8_9FABA</name>
<evidence type="ECO:0000313" key="2">
    <source>
        <dbReference type="Proteomes" id="UP001293593"/>
    </source>
</evidence>
<evidence type="ECO:0000313" key="1">
    <source>
        <dbReference type="EMBL" id="KAK4254154.1"/>
    </source>
</evidence>
<reference evidence="1" key="1">
    <citation type="submission" date="2023-10" db="EMBL/GenBank/DDBJ databases">
        <title>Chromosome-level genome of the transformable northern wattle, Acacia crassicarpa.</title>
        <authorList>
            <person name="Massaro I."/>
            <person name="Sinha N.R."/>
            <person name="Poethig S."/>
            <person name="Leichty A.R."/>
        </authorList>
    </citation>
    <scope>NUCLEOTIDE SEQUENCE</scope>
    <source>
        <strain evidence="1">Acra3RX</strain>
        <tissue evidence="1">Leaf</tissue>
    </source>
</reference>
<organism evidence="1 2">
    <name type="scientific">Acacia crassicarpa</name>
    <name type="common">northern wattle</name>
    <dbReference type="NCBI Taxonomy" id="499986"/>
    <lineage>
        <taxon>Eukaryota</taxon>
        <taxon>Viridiplantae</taxon>
        <taxon>Streptophyta</taxon>
        <taxon>Embryophyta</taxon>
        <taxon>Tracheophyta</taxon>
        <taxon>Spermatophyta</taxon>
        <taxon>Magnoliopsida</taxon>
        <taxon>eudicotyledons</taxon>
        <taxon>Gunneridae</taxon>
        <taxon>Pentapetalae</taxon>
        <taxon>rosids</taxon>
        <taxon>fabids</taxon>
        <taxon>Fabales</taxon>
        <taxon>Fabaceae</taxon>
        <taxon>Caesalpinioideae</taxon>
        <taxon>mimosoid clade</taxon>
        <taxon>Acacieae</taxon>
        <taxon>Acacia</taxon>
    </lineage>
</organism>
<sequence length="40" mass="4578">MSLTMCVPRLRLRPVMPPSLLAPPRRARSLPIQMLKPKPK</sequence>
<protein>
    <submittedName>
        <fullName evidence="1">Uncharacterized protein</fullName>
    </submittedName>
</protein>
<proteinExistence type="predicted"/>
<gene>
    <name evidence="1" type="ORF">QN277_009572</name>
</gene>
<comment type="caution">
    <text evidence="1">The sequence shown here is derived from an EMBL/GenBank/DDBJ whole genome shotgun (WGS) entry which is preliminary data.</text>
</comment>
<dbReference type="EMBL" id="JAWXYG010000014">
    <property type="protein sequence ID" value="KAK4254154.1"/>
    <property type="molecule type" value="Genomic_DNA"/>
</dbReference>
<dbReference type="Proteomes" id="UP001293593">
    <property type="component" value="Unassembled WGS sequence"/>
</dbReference>